<feature type="domain" description="CobW/HypB/UreG nucleotide-binding" evidence="1">
    <location>
        <begin position="11"/>
        <end position="195"/>
    </location>
</feature>
<dbReference type="PANTHER" id="PTHR13748">
    <property type="entry name" value="COBW-RELATED"/>
    <property type="match status" value="1"/>
</dbReference>
<dbReference type="Gene3D" id="3.40.50.300">
    <property type="entry name" value="P-loop containing nucleotide triphosphate hydrolases"/>
    <property type="match status" value="1"/>
</dbReference>
<dbReference type="Pfam" id="PF02492">
    <property type="entry name" value="cobW"/>
    <property type="match status" value="1"/>
</dbReference>
<dbReference type="SUPFAM" id="SSF52540">
    <property type="entry name" value="P-loop containing nucleoside triphosphate hydrolases"/>
    <property type="match status" value="1"/>
</dbReference>
<gene>
    <name evidence="2" type="ORF">C5Y98_28565</name>
</gene>
<dbReference type="RefSeq" id="WP_105359849.1">
    <property type="nucleotide sequence ID" value="NZ_PUIB01000028.1"/>
</dbReference>
<dbReference type="GO" id="GO:0005737">
    <property type="term" value="C:cytoplasm"/>
    <property type="evidence" value="ECO:0007669"/>
    <property type="project" value="TreeGrafter"/>
</dbReference>
<evidence type="ECO:0000259" key="1">
    <source>
        <dbReference type="Pfam" id="PF02492"/>
    </source>
</evidence>
<reference evidence="2 3" key="1">
    <citation type="submission" date="2018-02" db="EMBL/GenBank/DDBJ databases">
        <title>Comparative genomes isolates from brazilian mangrove.</title>
        <authorList>
            <person name="Araujo J.E."/>
            <person name="Taketani R.G."/>
            <person name="Silva M.C.P."/>
            <person name="Loureco M.V."/>
            <person name="Andreote F.D."/>
        </authorList>
    </citation>
    <scope>NUCLEOTIDE SEQUENCE [LARGE SCALE GENOMIC DNA]</scope>
    <source>
        <strain evidence="2 3">NAP PRIS-MGV</strain>
    </source>
</reference>
<dbReference type="Proteomes" id="UP000239388">
    <property type="component" value="Unassembled WGS sequence"/>
</dbReference>
<organism evidence="2 3">
    <name type="scientific">Blastopirellula marina</name>
    <dbReference type="NCBI Taxonomy" id="124"/>
    <lineage>
        <taxon>Bacteria</taxon>
        <taxon>Pseudomonadati</taxon>
        <taxon>Planctomycetota</taxon>
        <taxon>Planctomycetia</taxon>
        <taxon>Pirellulales</taxon>
        <taxon>Pirellulaceae</taxon>
        <taxon>Blastopirellula</taxon>
    </lineage>
</organism>
<dbReference type="InterPro" id="IPR051316">
    <property type="entry name" value="Zinc-reg_GTPase_activator"/>
</dbReference>
<evidence type="ECO:0000313" key="2">
    <source>
        <dbReference type="EMBL" id="PQO27199.1"/>
    </source>
</evidence>
<sequence length="372" mass="40574">MTTSTPKIRFVMIGGFLGAGKTTTIGRLAKTYQDQGLKVGVVTNDQAADLVDTNLLRSQGLQVGEVAGACFCCNFNELTSTVEKLAADERPDVVIAEPVGSCTDLVATVIQPLLRLFDAQFDVAPYGVILKPSHGLRILRKENNTGFSPKAAYIFEKQLEEADFLIVNRIDELSAEQVDELVTLIKEFAPETPILRQSAKTGEGFEALVDMLDQRGAFGQKILELDYDVYAEGEAELGWLNSSMRVTAEKPFVLDEVLLGIVERLRTELATANAETAHLKTIGLWDGAYGVANLVSSDTAAIMSLESNCQTQEAEIVVNARVAIDPQTLQTLVEKVVQDVAGEQGLKVEFRQTQSFRPGRPVPTHRFAKPQA</sequence>
<dbReference type="PANTHER" id="PTHR13748:SF62">
    <property type="entry name" value="COBW DOMAIN-CONTAINING PROTEIN"/>
    <property type="match status" value="1"/>
</dbReference>
<dbReference type="InterPro" id="IPR003495">
    <property type="entry name" value="CobW/HypB/UreG_nucleotide-bd"/>
</dbReference>
<protein>
    <submittedName>
        <fullName evidence="2">Cobalamin biosynthesis protein P47K</fullName>
    </submittedName>
</protein>
<proteinExistence type="predicted"/>
<dbReference type="AlphaFoldDB" id="A0A2S8F4X4"/>
<dbReference type="EMBL" id="PUIB01000028">
    <property type="protein sequence ID" value="PQO27199.1"/>
    <property type="molecule type" value="Genomic_DNA"/>
</dbReference>
<evidence type="ECO:0000313" key="3">
    <source>
        <dbReference type="Proteomes" id="UP000239388"/>
    </source>
</evidence>
<dbReference type="InterPro" id="IPR027417">
    <property type="entry name" value="P-loop_NTPase"/>
</dbReference>
<accession>A0A2S8F4X4</accession>
<comment type="caution">
    <text evidence="2">The sequence shown here is derived from an EMBL/GenBank/DDBJ whole genome shotgun (WGS) entry which is preliminary data.</text>
</comment>
<name>A0A2S8F4X4_9BACT</name>
<dbReference type="OrthoDB" id="9808822at2"/>